<feature type="transmembrane region" description="Helical" evidence="5">
    <location>
        <begin position="141"/>
        <end position="158"/>
    </location>
</feature>
<dbReference type="AlphaFoldDB" id="A0A0U1QQZ6"/>
<feature type="transmembrane region" description="Helical" evidence="5">
    <location>
        <begin position="170"/>
        <end position="191"/>
    </location>
</feature>
<evidence type="ECO:0000313" key="7">
    <source>
        <dbReference type="Proteomes" id="UP000035553"/>
    </source>
</evidence>
<sequence length="194" mass="20479">MHWMMILLIGIAASIDNFAVGLSYGIKGKKITFSANLFMAAVALAVSLITLFAGAALGFVFPEFMATLISGVIILGIGVWSLISGIRQKAKPSRTIPQAEQIDRDQNNLISFNETIWLSFALSFNAMGTAFGAGIGGLSPAAVALSVAVLSVLSIEAGQRFGLKKLRTRIGALSEYAASILLICIGIYTIFASM</sequence>
<dbReference type="PANTHER" id="PTHR35529">
    <property type="entry name" value="MANGANESE EFFLUX PUMP MNTP-RELATED"/>
    <property type="match status" value="1"/>
</dbReference>
<reference evidence="6 7" key="1">
    <citation type="journal article" date="2011" name="J. Bacteriol.">
        <title>Draft genome sequence of Sporolactobacillus inulinus strain CASD, an efficient D-lactic acid-producing bacterium with high-concentration lactate tolerance capability.</title>
        <authorList>
            <person name="Yu B."/>
            <person name="Su F."/>
            <person name="Wang L."/>
            <person name="Xu K."/>
            <person name="Zhao B."/>
            <person name="Xu P."/>
        </authorList>
    </citation>
    <scope>NUCLEOTIDE SEQUENCE [LARGE SCALE GENOMIC DNA]</scope>
    <source>
        <strain evidence="6 7">CASD</strain>
    </source>
</reference>
<evidence type="ECO:0000256" key="4">
    <source>
        <dbReference type="ARBA" id="ARBA00023136"/>
    </source>
</evidence>
<evidence type="ECO:0000256" key="1">
    <source>
        <dbReference type="ARBA" id="ARBA00022475"/>
    </source>
</evidence>
<dbReference type="STRING" id="1069536.SINU_03740"/>
<keyword evidence="1" id="KW-1003">Cell membrane</keyword>
<keyword evidence="7" id="KW-1185">Reference proteome</keyword>
<feature type="transmembrane region" description="Helical" evidence="5">
    <location>
        <begin position="6"/>
        <end position="25"/>
    </location>
</feature>
<feature type="transmembrane region" description="Helical" evidence="5">
    <location>
        <begin position="37"/>
        <end position="61"/>
    </location>
</feature>
<protein>
    <recommendedName>
        <fullName evidence="8">Sporulation protein</fullName>
    </recommendedName>
</protein>
<evidence type="ECO:0000256" key="5">
    <source>
        <dbReference type="SAM" id="Phobius"/>
    </source>
</evidence>
<keyword evidence="3 5" id="KW-1133">Transmembrane helix</keyword>
<keyword evidence="4 5" id="KW-0472">Membrane</keyword>
<dbReference type="EMBL" id="AFVQ02000047">
    <property type="protein sequence ID" value="KLI03255.1"/>
    <property type="molecule type" value="Genomic_DNA"/>
</dbReference>
<keyword evidence="2 5" id="KW-0812">Transmembrane</keyword>
<comment type="caution">
    <text evidence="6">The sequence shown here is derived from an EMBL/GenBank/DDBJ whole genome shotgun (WGS) entry which is preliminary data.</text>
</comment>
<dbReference type="Proteomes" id="UP000035553">
    <property type="component" value="Unassembled WGS sequence"/>
</dbReference>
<evidence type="ECO:0008006" key="8">
    <source>
        <dbReference type="Google" id="ProtNLM"/>
    </source>
</evidence>
<name>A0A0U1QQZ6_9BACL</name>
<dbReference type="OrthoDB" id="1679205at2"/>
<proteinExistence type="predicted"/>
<evidence type="ECO:0000313" key="6">
    <source>
        <dbReference type="EMBL" id="KLI03255.1"/>
    </source>
</evidence>
<evidence type="ECO:0000256" key="2">
    <source>
        <dbReference type="ARBA" id="ARBA00022692"/>
    </source>
</evidence>
<gene>
    <name evidence="6" type="ORF">SINU_03740</name>
</gene>
<dbReference type="Pfam" id="PF07332">
    <property type="entry name" value="Phage_holin_3_6"/>
    <property type="match status" value="1"/>
</dbReference>
<organism evidence="6 7">
    <name type="scientific">Sporolactobacillus inulinus CASD</name>
    <dbReference type="NCBI Taxonomy" id="1069536"/>
    <lineage>
        <taxon>Bacteria</taxon>
        <taxon>Bacillati</taxon>
        <taxon>Bacillota</taxon>
        <taxon>Bacilli</taxon>
        <taxon>Bacillales</taxon>
        <taxon>Sporolactobacillaceae</taxon>
        <taxon>Sporolactobacillus</taxon>
    </lineage>
</organism>
<feature type="transmembrane region" description="Helical" evidence="5">
    <location>
        <begin position="116"/>
        <end position="135"/>
    </location>
</feature>
<dbReference type="InterPro" id="IPR009937">
    <property type="entry name" value="Phage_holin_3_6"/>
</dbReference>
<dbReference type="RefSeq" id="WP_010026011.1">
    <property type="nucleotide sequence ID" value="NZ_AFVQ02000047.1"/>
</dbReference>
<accession>A0A0U1QQZ6</accession>
<feature type="transmembrane region" description="Helical" evidence="5">
    <location>
        <begin position="67"/>
        <end position="86"/>
    </location>
</feature>
<dbReference type="PANTHER" id="PTHR35529:SF2">
    <property type="entry name" value="SPORULATION PROTEIN YTAF-RELATED"/>
    <property type="match status" value="1"/>
</dbReference>
<dbReference type="InterPro" id="IPR003810">
    <property type="entry name" value="Mntp/YtaF"/>
</dbReference>
<evidence type="ECO:0000256" key="3">
    <source>
        <dbReference type="ARBA" id="ARBA00022989"/>
    </source>
</evidence>